<feature type="transmembrane region" description="Helical" evidence="1">
    <location>
        <begin position="15"/>
        <end position="36"/>
    </location>
</feature>
<dbReference type="OrthoDB" id="333348at2157"/>
<keyword evidence="3" id="KW-1185">Reference proteome</keyword>
<gene>
    <name evidence="2" type="ORF">SAMN05216564_104259</name>
</gene>
<keyword evidence="1" id="KW-0812">Transmembrane</keyword>
<sequence>MVPDVLTDPRLLSGIFWTLVGVSFWVVGPFVGYYLWKRWRGPDDEDG</sequence>
<name>A0A1H3ITS5_9EURY</name>
<organism evidence="2 3">
    <name type="scientific">Halopenitus persicus</name>
    <dbReference type="NCBI Taxonomy" id="1048396"/>
    <lineage>
        <taxon>Archaea</taxon>
        <taxon>Methanobacteriati</taxon>
        <taxon>Methanobacteriota</taxon>
        <taxon>Stenosarchaea group</taxon>
        <taxon>Halobacteria</taxon>
        <taxon>Halobacteriales</taxon>
        <taxon>Haloferacaceae</taxon>
        <taxon>Halopenitus</taxon>
    </lineage>
</organism>
<evidence type="ECO:0000313" key="2">
    <source>
        <dbReference type="EMBL" id="SDY31122.1"/>
    </source>
</evidence>
<evidence type="ECO:0000256" key="1">
    <source>
        <dbReference type="SAM" id="Phobius"/>
    </source>
</evidence>
<dbReference type="AlphaFoldDB" id="A0A1H3ITS5"/>
<dbReference type="Proteomes" id="UP000199079">
    <property type="component" value="Unassembled WGS sequence"/>
</dbReference>
<dbReference type="GeneID" id="43839300"/>
<keyword evidence="1" id="KW-1133">Transmembrane helix</keyword>
<evidence type="ECO:0000313" key="3">
    <source>
        <dbReference type="Proteomes" id="UP000199079"/>
    </source>
</evidence>
<keyword evidence="1" id="KW-0472">Membrane</keyword>
<dbReference type="RefSeq" id="WP_021074467.1">
    <property type="nucleotide sequence ID" value="NZ_FNPC01000004.1"/>
</dbReference>
<reference evidence="3" key="1">
    <citation type="submission" date="2016-10" db="EMBL/GenBank/DDBJ databases">
        <authorList>
            <person name="Varghese N."/>
            <person name="Submissions S."/>
        </authorList>
    </citation>
    <scope>NUCLEOTIDE SEQUENCE [LARGE SCALE GENOMIC DNA]</scope>
    <source>
        <strain evidence="3">DC30,IBRC 10041,KCTC 4046</strain>
    </source>
</reference>
<dbReference type="EMBL" id="FNPC01000004">
    <property type="protein sequence ID" value="SDY31122.1"/>
    <property type="molecule type" value="Genomic_DNA"/>
</dbReference>
<accession>A0A1H3ITS5</accession>
<proteinExistence type="predicted"/>
<protein>
    <submittedName>
        <fullName evidence="2">Uncharacterized protein</fullName>
    </submittedName>
</protein>